<dbReference type="SUPFAM" id="SSF52777">
    <property type="entry name" value="CoA-dependent acyltransferases"/>
    <property type="match status" value="1"/>
</dbReference>
<evidence type="ECO:0000313" key="3">
    <source>
        <dbReference type="EMBL" id="CAF5147673.1"/>
    </source>
</evidence>
<dbReference type="GO" id="GO:0005739">
    <property type="term" value="C:mitochondrion"/>
    <property type="evidence" value="ECO:0007669"/>
    <property type="project" value="TreeGrafter"/>
</dbReference>
<dbReference type="AlphaFoldDB" id="A0A8S3G0A4"/>
<protein>
    <recommendedName>
        <fullName evidence="2">Choline/carnitine acyltransferase domain-containing protein</fullName>
    </recommendedName>
</protein>
<proteinExistence type="predicted"/>
<dbReference type="GO" id="GO:0006631">
    <property type="term" value="P:fatty acid metabolic process"/>
    <property type="evidence" value="ECO:0007669"/>
    <property type="project" value="TreeGrafter"/>
</dbReference>
<dbReference type="InterPro" id="IPR042231">
    <property type="entry name" value="Cho/carn_acyl_trans_2"/>
</dbReference>
<evidence type="ECO:0000313" key="5">
    <source>
        <dbReference type="Proteomes" id="UP000681967"/>
    </source>
</evidence>
<dbReference type="InterPro" id="IPR039551">
    <property type="entry name" value="Cho/carn_acyl_trans"/>
</dbReference>
<reference evidence="3" key="1">
    <citation type="submission" date="2021-02" db="EMBL/GenBank/DDBJ databases">
        <authorList>
            <person name="Nowell W R."/>
        </authorList>
    </citation>
    <scope>NUCLEOTIDE SEQUENCE</scope>
</reference>
<dbReference type="InterPro" id="IPR000542">
    <property type="entry name" value="Carn_acyl_trans"/>
</dbReference>
<gene>
    <name evidence="3" type="ORF">BYL167_LOCUS71568</name>
    <name evidence="4" type="ORF">GIL414_LOCUS82257</name>
</gene>
<comment type="caution">
    <text evidence="3">The sequence shown here is derived from an EMBL/GenBank/DDBJ whole genome shotgun (WGS) entry which is preliminary data.</text>
</comment>
<sequence>MFYKDHLLEPCELQLQLDEIIRDPTQPAYGEEHLAALTAGERTLWAEARDTYFRSGGNRYSLEAIEKAAFVLVLDEEEFEIGT</sequence>
<dbReference type="GO" id="GO:0009437">
    <property type="term" value="P:carnitine metabolic process"/>
    <property type="evidence" value="ECO:0007669"/>
    <property type="project" value="TreeGrafter"/>
</dbReference>
<feature type="non-terminal residue" evidence="3">
    <location>
        <position position="1"/>
    </location>
</feature>
<evidence type="ECO:0000256" key="1">
    <source>
        <dbReference type="ARBA" id="ARBA00023315"/>
    </source>
</evidence>
<accession>A0A8S3G0A4</accession>
<dbReference type="Proteomes" id="UP000681720">
    <property type="component" value="Unassembled WGS sequence"/>
</dbReference>
<evidence type="ECO:0000313" key="4">
    <source>
        <dbReference type="EMBL" id="CAF5217127.1"/>
    </source>
</evidence>
<dbReference type="EMBL" id="CAJOBJ010359640">
    <property type="protein sequence ID" value="CAF5217127.1"/>
    <property type="molecule type" value="Genomic_DNA"/>
</dbReference>
<feature type="domain" description="Choline/carnitine acyltransferase" evidence="2">
    <location>
        <begin position="5"/>
        <end position="78"/>
    </location>
</feature>
<keyword evidence="1" id="KW-0012">Acyltransferase</keyword>
<dbReference type="Pfam" id="PF00755">
    <property type="entry name" value="Carn_acyltransf"/>
    <property type="match status" value="1"/>
</dbReference>
<keyword evidence="1" id="KW-0808">Transferase</keyword>
<evidence type="ECO:0000259" key="2">
    <source>
        <dbReference type="Pfam" id="PF00755"/>
    </source>
</evidence>
<dbReference type="EMBL" id="CAJOBH010255758">
    <property type="protein sequence ID" value="CAF5147673.1"/>
    <property type="molecule type" value="Genomic_DNA"/>
</dbReference>
<organism evidence="3 5">
    <name type="scientific">Rotaria magnacalcarata</name>
    <dbReference type="NCBI Taxonomy" id="392030"/>
    <lineage>
        <taxon>Eukaryota</taxon>
        <taxon>Metazoa</taxon>
        <taxon>Spiralia</taxon>
        <taxon>Gnathifera</taxon>
        <taxon>Rotifera</taxon>
        <taxon>Eurotatoria</taxon>
        <taxon>Bdelloidea</taxon>
        <taxon>Philodinida</taxon>
        <taxon>Philodinidae</taxon>
        <taxon>Rotaria</taxon>
    </lineage>
</organism>
<dbReference type="PANTHER" id="PTHR22589:SF31">
    <property type="entry name" value="CARNITINE O-PALMITOYLTRANSFERASE"/>
    <property type="match status" value="1"/>
</dbReference>
<dbReference type="Gene3D" id="3.30.559.70">
    <property type="entry name" value="Choline/Carnitine o-acyltransferase, domain 2"/>
    <property type="match status" value="1"/>
</dbReference>
<dbReference type="GO" id="GO:0004095">
    <property type="term" value="F:carnitine O-palmitoyltransferase activity"/>
    <property type="evidence" value="ECO:0007669"/>
    <property type="project" value="TreeGrafter"/>
</dbReference>
<name>A0A8S3G0A4_9BILA</name>
<dbReference type="PANTHER" id="PTHR22589">
    <property type="entry name" value="CARNITINE O-ACYLTRANSFERASE"/>
    <property type="match status" value="1"/>
</dbReference>
<dbReference type="Proteomes" id="UP000681967">
    <property type="component" value="Unassembled WGS sequence"/>
</dbReference>